<evidence type="ECO:0000256" key="4">
    <source>
        <dbReference type="ARBA" id="ARBA00022448"/>
    </source>
</evidence>
<dbReference type="InterPro" id="IPR035906">
    <property type="entry name" value="MetI-like_sf"/>
</dbReference>
<evidence type="ECO:0000256" key="6">
    <source>
        <dbReference type="ARBA" id="ARBA00022692"/>
    </source>
</evidence>
<feature type="domain" description="ABC transmembrane type-1" evidence="11">
    <location>
        <begin position="21"/>
        <end position="210"/>
    </location>
</feature>
<evidence type="ECO:0000256" key="2">
    <source>
        <dbReference type="ARBA" id="ARBA00004429"/>
    </source>
</evidence>
<feature type="transmembrane region" description="Helical" evidence="10">
    <location>
        <begin position="20"/>
        <end position="45"/>
    </location>
</feature>
<keyword evidence="8 10" id="KW-1133">Transmembrane helix</keyword>
<feature type="transmembrane region" description="Helical" evidence="10">
    <location>
        <begin position="57"/>
        <end position="78"/>
    </location>
</feature>
<feature type="transmembrane region" description="Helical" evidence="10">
    <location>
        <begin position="90"/>
        <end position="110"/>
    </location>
</feature>
<comment type="similarity">
    <text evidence="3">Belongs to the binding-protein-dependent transport system permease family. HisMQ subfamily.</text>
</comment>
<dbReference type="InterPro" id="IPR000515">
    <property type="entry name" value="MetI-like"/>
</dbReference>
<dbReference type="AlphaFoldDB" id="A0A9E7ZJY0"/>
<evidence type="ECO:0000313" key="12">
    <source>
        <dbReference type="EMBL" id="UZF87210.1"/>
    </source>
</evidence>
<proteinExistence type="inferred from homology"/>
<keyword evidence="9 10" id="KW-0472">Membrane</keyword>
<dbReference type="GO" id="GO:0043190">
    <property type="term" value="C:ATP-binding cassette (ABC) transporter complex"/>
    <property type="evidence" value="ECO:0007669"/>
    <property type="project" value="InterPro"/>
</dbReference>
<keyword evidence="5" id="KW-1003">Cell membrane</keyword>
<dbReference type="Gene3D" id="1.10.3720.10">
    <property type="entry name" value="MetI-like"/>
    <property type="match status" value="1"/>
</dbReference>
<sequence>MQYSWDFQTVWRHSDVLLDGVVGTLALTASALTLALPFGFVLAAMRMAPLRGLSVPAVLYIDLFRTSPALVLVVWFYFAFPILIGVDMDAYAAALLAIGLQSAAYMAEVFRGGMQSIGKGQWEAARAIGLGTTDTVRFVILPQAVRRMVPVFMIRFAELIKATTLAASIAYGETVYRASELSAQTYRPLEVFTTVAAIFFVIIFGIGQIASWLERRFLQEKAAAR</sequence>
<feature type="transmembrane region" description="Helical" evidence="10">
    <location>
        <begin position="191"/>
        <end position="213"/>
    </location>
</feature>
<gene>
    <name evidence="12" type="ORF">NWE54_26270</name>
</gene>
<name>A0A9E7ZJY0_9HYPH</name>
<dbReference type="EMBL" id="CP102774">
    <property type="protein sequence ID" value="UZF87210.1"/>
    <property type="molecule type" value="Genomic_DNA"/>
</dbReference>
<evidence type="ECO:0000259" key="11">
    <source>
        <dbReference type="PROSITE" id="PS50928"/>
    </source>
</evidence>
<comment type="function">
    <text evidence="1">Part of the binding-protein-dependent transport system for glutamine; probably responsible for the translocation of the substrate across the membrane.</text>
</comment>
<dbReference type="PANTHER" id="PTHR30614:SF20">
    <property type="entry name" value="GLUTAMINE TRANSPORT SYSTEM PERMEASE PROTEIN GLNP"/>
    <property type="match status" value="1"/>
</dbReference>
<reference evidence="12" key="1">
    <citation type="submission" date="2022-08" db="EMBL/GenBank/DDBJ databases">
        <title>Complete Genome Sequences of 2 Bosea sp. soil isolates.</title>
        <authorList>
            <person name="Alvarez Arevalo M."/>
            <person name="Sterndorff E.B."/>
            <person name="Faurdal D."/>
            <person name="Joergensen T.S."/>
            <person name="Weber T."/>
        </authorList>
    </citation>
    <scope>NUCLEOTIDE SEQUENCE</scope>
    <source>
        <strain evidence="12">NBC_00436</strain>
    </source>
</reference>
<keyword evidence="7" id="KW-0029">Amino-acid transport</keyword>
<evidence type="ECO:0000256" key="8">
    <source>
        <dbReference type="ARBA" id="ARBA00022989"/>
    </source>
</evidence>
<accession>A0A9E7ZJY0</accession>
<dbReference type="CDD" id="cd06261">
    <property type="entry name" value="TM_PBP2"/>
    <property type="match status" value="1"/>
</dbReference>
<evidence type="ECO:0000256" key="10">
    <source>
        <dbReference type="RuleBase" id="RU363032"/>
    </source>
</evidence>
<evidence type="ECO:0000256" key="7">
    <source>
        <dbReference type="ARBA" id="ARBA00022970"/>
    </source>
</evidence>
<dbReference type="PANTHER" id="PTHR30614">
    <property type="entry name" value="MEMBRANE COMPONENT OF AMINO ACID ABC TRANSPORTER"/>
    <property type="match status" value="1"/>
</dbReference>
<keyword evidence="4 10" id="KW-0813">Transport</keyword>
<dbReference type="SUPFAM" id="SSF161098">
    <property type="entry name" value="MetI-like"/>
    <property type="match status" value="1"/>
</dbReference>
<comment type="subcellular location">
    <subcellularLocation>
        <location evidence="2">Cell inner membrane</location>
        <topology evidence="2">Multi-pass membrane protein</topology>
    </subcellularLocation>
    <subcellularLocation>
        <location evidence="10">Cell membrane</location>
        <topology evidence="10">Multi-pass membrane protein</topology>
    </subcellularLocation>
</comment>
<keyword evidence="6 10" id="KW-0812">Transmembrane</keyword>
<evidence type="ECO:0000256" key="1">
    <source>
        <dbReference type="ARBA" id="ARBA00003159"/>
    </source>
</evidence>
<protein>
    <submittedName>
        <fullName evidence="12">Amino acid ABC transporter permease</fullName>
    </submittedName>
</protein>
<evidence type="ECO:0000256" key="3">
    <source>
        <dbReference type="ARBA" id="ARBA00010072"/>
    </source>
</evidence>
<dbReference type="GO" id="GO:0006865">
    <property type="term" value="P:amino acid transport"/>
    <property type="evidence" value="ECO:0007669"/>
    <property type="project" value="UniProtKB-KW"/>
</dbReference>
<dbReference type="PROSITE" id="PS50928">
    <property type="entry name" value="ABC_TM1"/>
    <property type="match status" value="1"/>
</dbReference>
<evidence type="ECO:0000256" key="5">
    <source>
        <dbReference type="ARBA" id="ARBA00022475"/>
    </source>
</evidence>
<dbReference type="NCBIfam" id="TIGR01726">
    <property type="entry name" value="HEQRo_perm_3TM"/>
    <property type="match status" value="1"/>
</dbReference>
<organism evidence="12">
    <name type="scientific">Bosea sp. NBC_00436</name>
    <dbReference type="NCBI Taxonomy" id="2969620"/>
    <lineage>
        <taxon>Bacteria</taxon>
        <taxon>Pseudomonadati</taxon>
        <taxon>Pseudomonadota</taxon>
        <taxon>Alphaproteobacteria</taxon>
        <taxon>Hyphomicrobiales</taxon>
        <taxon>Boseaceae</taxon>
        <taxon>Bosea</taxon>
    </lineage>
</organism>
<dbReference type="InterPro" id="IPR010065">
    <property type="entry name" value="AA_ABC_transptr_permease_3TM"/>
</dbReference>
<evidence type="ECO:0000256" key="9">
    <source>
        <dbReference type="ARBA" id="ARBA00023136"/>
    </source>
</evidence>
<feature type="transmembrane region" description="Helical" evidence="10">
    <location>
        <begin position="152"/>
        <end position="171"/>
    </location>
</feature>
<dbReference type="GO" id="GO:0022857">
    <property type="term" value="F:transmembrane transporter activity"/>
    <property type="evidence" value="ECO:0007669"/>
    <property type="project" value="InterPro"/>
</dbReference>
<dbReference type="InterPro" id="IPR043429">
    <property type="entry name" value="ArtM/GltK/GlnP/TcyL/YhdX-like"/>
</dbReference>
<dbReference type="Pfam" id="PF00528">
    <property type="entry name" value="BPD_transp_1"/>
    <property type="match status" value="1"/>
</dbReference>